<evidence type="ECO:0000313" key="2">
    <source>
        <dbReference type="EMBL" id="NYD24897.1"/>
    </source>
</evidence>
<dbReference type="EMBL" id="JACCBB010000001">
    <property type="protein sequence ID" value="NYD24897.1"/>
    <property type="molecule type" value="Genomic_DNA"/>
</dbReference>
<keyword evidence="3" id="KW-1185">Reference proteome</keyword>
<organism evidence="2 3">
    <name type="scientific">Kineococcus aurantiacus</name>
    <dbReference type="NCBI Taxonomy" id="37633"/>
    <lineage>
        <taxon>Bacteria</taxon>
        <taxon>Bacillati</taxon>
        <taxon>Actinomycetota</taxon>
        <taxon>Actinomycetes</taxon>
        <taxon>Kineosporiales</taxon>
        <taxon>Kineosporiaceae</taxon>
        <taxon>Kineococcus</taxon>
    </lineage>
</organism>
<feature type="region of interest" description="Disordered" evidence="1">
    <location>
        <begin position="1"/>
        <end position="29"/>
    </location>
</feature>
<dbReference type="AlphaFoldDB" id="A0A7Y9DQE2"/>
<comment type="caution">
    <text evidence="2">The sequence shown here is derived from an EMBL/GenBank/DDBJ whole genome shotgun (WGS) entry which is preliminary data.</text>
</comment>
<dbReference type="RefSeq" id="WP_179755599.1">
    <property type="nucleotide sequence ID" value="NZ_JACCBB010000001.1"/>
</dbReference>
<proteinExistence type="predicted"/>
<gene>
    <name evidence="2" type="ORF">BJ968_004437</name>
</gene>
<feature type="region of interest" description="Disordered" evidence="1">
    <location>
        <begin position="113"/>
        <end position="154"/>
    </location>
</feature>
<name>A0A7Y9DQE2_9ACTN</name>
<dbReference type="Proteomes" id="UP000521922">
    <property type="component" value="Unassembled WGS sequence"/>
</dbReference>
<evidence type="ECO:0000256" key="1">
    <source>
        <dbReference type="SAM" id="MobiDB-lite"/>
    </source>
</evidence>
<feature type="compositionally biased region" description="Pro residues" evidence="1">
    <location>
        <begin position="1"/>
        <end position="10"/>
    </location>
</feature>
<sequence>MDFFPDPPQPAQRDELDEPARPAWSGPPDDVLAGVVPVELVLGRSDSTVLTLSGLRAFPTGLGMVLGVRVRGPLGRRDLNSEVFDGPYEHVQDAAWQRGRLKWGFELADGQRVTNLDPGPWGEQPTGPDGAPDDTWQPSRPLLTGGGGDASRRSANRDHWLWPLPPAGRLRVVCQWLEQGIELTSHELDADLLRQAAERARPLWP</sequence>
<protein>
    <submittedName>
        <fullName evidence="2">Uncharacterized protein</fullName>
    </submittedName>
</protein>
<evidence type="ECO:0000313" key="3">
    <source>
        <dbReference type="Proteomes" id="UP000521922"/>
    </source>
</evidence>
<reference evidence="2 3" key="1">
    <citation type="submission" date="2020-07" db="EMBL/GenBank/DDBJ databases">
        <title>Sequencing the genomes of 1000 actinobacteria strains.</title>
        <authorList>
            <person name="Klenk H.-P."/>
        </authorList>
    </citation>
    <scope>NUCLEOTIDE SEQUENCE [LARGE SCALE GENOMIC DNA]</scope>
    <source>
        <strain evidence="2 3">DSM 7487</strain>
    </source>
</reference>
<accession>A0A7Y9DQE2</accession>